<keyword evidence="2" id="KW-1185">Reference proteome</keyword>
<name>A0ACC2WQW2_9TREE</name>
<protein>
    <submittedName>
        <fullName evidence="1">Uncharacterized protein</fullName>
    </submittedName>
</protein>
<organism evidence="1 2">
    <name type="scientific">Naganishia cerealis</name>
    <dbReference type="NCBI Taxonomy" id="610337"/>
    <lineage>
        <taxon>Eukaryota</taxon>
        <taxon>Fungi</taxon>
        <taxon>Dikarya</taxon>
        <taxon>Basidiomycota</taxon>
        <taxon>Agaricomycotina</taxon>
        <taxon>Tremellomycetes</taxon>
        <taxon>Filobasidiales</taxon>
        <taxon>Filobasidiaceae</taxon>
        <taxon>Naganishia</taxon>
    </lineage>
</organism>
<dbReference type="EMBL" id="JASBWR010000001">
    <property type="protein sequence ID" value="KAJ9113823.1"/>
    <property type="molecule type" value="Genomic_DNA"/>
</dbReference>
<comment type="caution">
    <text evidence="1">The sequence shown here is derived from an EMBL/GenBank/DDBJ whole genome shotgun (WGS) entry which is preliminary data.</text>
</comment>
<evidence type="ECO:0000313" key="1">
    <source>
        <dbReference type="EMBL" id="KAJ9113823.1"/>
    </source>
</evidence>
<proteinExistence type="predicted"/>
<sequence length="668" mass="72179">MFSESTDPQTPVGHSASTGIPPANPEIESVLYDADSFDASSGLPPDIPIPPAPSALASPFHPGTTLGPSSRAKVDRFQDVRNLFAKRSLRRQDSVSVDAGARRCFCEKELEDEDDIYCSSASSSAPFAFGSTASSISRHPSLASTHSRNGSLASVHSARGAAAFAEITLMGSALPENGGLTNVREEGEDEIERLADAEEDYPTTQEELSMGQGASHRMFDSEFTLSQAHSSLNAQLATSFDQINSALSARAEDPFGMGKDMQDVLDEIIMMEQGFQINSSESEHDTDGESVRMQYARDRRISQRQHSAAPQSRPRTPPLGLEASRRKSMELPAAPQRSSHHSNDYTCVPTPSQPLRASSGSRFSRRSRYSRHIPSRSEPFLETSTTNRPPFGCSSAQLPSAFEDAMEEEEGVHVSGEQENTNQPPVAYGRRSFTRRSRSEIRRSLTFVPPSGYRASLLTSIQEANTPRPESLRTPLATNALAKRRNSMTLSVNAADARLSAHPYRRSALRGLDDSVTRFQFPKMANGDTACRQPLTIVTALESLEEAPALLTPLELKTEETLPLSAEPMDVNTPIAQEFPRLVIAAAGENTGLPNVQEYLAPSLFPASPVTEIAIAEESKPTAAISVPSSGLRLGVLLGSGDDGDDDAWLRPAGAVDEDDEDDSMDGV</sequence>
<gene>
    <name evidence="1" type="ORF">QFC19_000016</name>
</gene>
<reference evidence="1" key="1">
    <citation type="submission" date="2023-04" db="EMBL/GenBank/DDBJ databases">
        <title>Draft Genome sequencing of Naganishia species isolated from polar environments using Oxford Nanopore Technology.</title>
        <authorList>
            <person name="Leo P."/>
            <person name="Venkateswaran K."/>
        </authorList>
    </citation>
    <scope>NUCLEOTIDE SEQUENCE</scope>
    <source>
        <strain evidence="1">MNA-CCFEE 5261</strain>
    </source>
</reference>
<accession>A0ACC2WQW2</accession>
<evidence type="ECO:0000313" key="2">
    <source>
        <dbReference type="Proteomes" id="UP001241377"/>
    </source>
</evidence>
<dbReference type="Proteomes" id="UP001241377">
    <property type="component" value="Unassembled WGS sequence"/>
</dbReference>